<dbReference type="Gene3D" id="3.40.50.80">
    <property type="entry name" value="Nucleotide-binding domain of ferredoxin-NADP reductase (FNR) module"/>
    <property type="match status" value="1"/>
</dbReference>
<dbReference type="InterPro" id="IPR017938">
    <property type="entry name" value="Riboflavin_synthase-like_b-brl"/>
</dbReference>
<dbReference type="Gene3D" id="2.40.30.10">
    <property type="entry name" value="Translation factors"/>
    <property type="match status" value="1"/>
</dbReference>
<dbReference type="PROSITE" id="PS51384">
    <property type="entry name" value="FAD_FR"/>
    <property type="match status" value="1"/>
</dbReference>
<dbReference type="PANTHER" id="PTHR30157:SF0">
    <property type="entry name" value="NADPH-DEPENDENT FERRIC-CHELATE REDUCTASE"/>
    <property type="match status" value="1"/>
</dbReference>
<dbReference type="OrthoDB" id="9814826at2"/>
<dbReference type="Pfam" id="PF04954">
    <property type="entry name" value="SIP"/>
    <property type="match status" value="1"/>
</dbReference>
<evidence type="ECO:0000313" key="3">
    <source>
        <dbReference type="Proteomes" id="UP000324678"/>
    </source>
</evidence>
<dbReference type="InterPro" id="IPR039374">
    <property type="entry name" value="SIP_fam"/>
</dbReference>
<dbReference type="Proteomes" id="UP000324678">
    <property type="component" value="Chromosome"/>
</dbReference>
<name>A0A5C1YGA8_9MICO</name>
<dbReference type="SUPFAM" id="SSF63380">
    <property type="entry name" value="Riboflavin synthase domain-like"/>
    <property type="match status" value="1"/>
</dbReference>
<feature type="domain" description="FAD-binding FR-type" evidence="1">
    <location>
        <begin position="53"/>
        <end position="176"/>
    </location>
</feature>
<dbReference type="CDD" id="cd06193">
    <property type="entry name" value="siderophore_interacting"/>
    <property type="match status" value="1"/>
</dbReference>
<dbReference type="GO" id="GO:0016491">
    <property type="term" value="F:oxidoreductase activity"/>
    <property type="evidence" value="ECO:0007669"/>
    <property type="project" value="InterPro"/>
</dbReference>
<accession>A0A5C1YGA8</accession>
<sequence>MSDCRQRVRLGKPKLSAMTDLAARPAARPAAPIAARTDAPVASRAVQTVMHPLRARLLEVAATERIGPRMQRITLAGDQLDAFPFPAFAAGDHVKLVLPDPVTGRIPLPGVRDDRLAMPGDADPILRDYTVRAYSADGLVLDFVRHDHGPAGRWAIAAKVGDPIGVLGPRGSHLYPRDYARYVLVADETALPAVGRWLDEPGWTAEVEVFALAAEAGEYPLPVRPRTRVHWLEHPIGPNRADVLAEVAGLIADLDDTFVWAAGEAGSLKPFRRALRAAGVPREASDIDGYWKLGTAGLDHHLPDED</sequence>
<protein>
    <submittedName>
        <fullName evidence="2">Siderophore-interacting protein</fullName>
    </submittedName>
</protein>
<reference evidence="2 3" key="1">
    <citation type="submission" date="2019-09" db="EMBL/GenBank/DDBJ databases">
        <title>Genome sequencing of strain KACC 19306.</title>
        <authorList>
            <person name="Heo J."/>
            <person name="Kim S.-J."/>
            <person name="Kim J.-S."/>
            <person name="Hong S.-B."/>
            <person name="Kwon S.-W."/>
        </authorList>
    </citation>
    <scope>NUCLEOTIDE SEQUENCE [LARGE SCALE GENOMIC DNA]</scope>
    <source>
        <strain evidence="2 3">KACC 19306</strain>
    </source>
</reference>
<dbReference type="EMBL" id="CP043505">
    <property type="protein sequence ID" value="QEO14658.1"/>
    <property type="molecule type" value="Genomic_DNA"/>
</dbReference>
<dbReference type="InterPro" id="IPR039261">
    <property type="entry name" value="FNR_nucleotide-bd"/>
</dbReference>
<dbReference type="KEGG" id="ail:FLP10_09720"/>
<dbReference type="InterPro" id="IPR017927">
    <property type="entry name" value="FAD-bd_FR_type"/>
</dbReference>
<gene>
    <name evidence="2" type="ORF">FLP10_09720</name>
</gene>
<dbReference type="InterPro" id="IPR013113">
    <property type="entry name" value="SIP_FAD-bd"/>
</dbReference>
<dbReference type="InterPro" id="IPR007037">
    <property type="entry name" value="SIP_rossman_dom"/>
</dbReference>
<keyword evidence="3" id="KW-1185">Reference proteome</keyword>
<evidence type="ECO:0000313" key="2">
    <source>
        <dbReference type="EMBL" id="QEO14658.1"/>
    </source>
</evidence>
<dbReference type="PANTHER" id="PTHR30157">
    <property type="entry name" value="FERRIC REDUCTASE, NADPH-DEPENDENT"/>
    <property type="match status" value="1"/>
</dbReference>
<dbReference type="AlphaFoldDB" id="A0A5C1YGA8"/>
<dbReference type="Pfam" id="PF08021">
    <property type="entry name" value="FAD_binding_9"/>
    <property type="match status" value="1"/>
</dbReference>
<evidence type="ECO:0000259" key="1">
    <source>
        <dbReference type="PROSITE" id="PS51384"/>
    </source>
</evidence>
<proteinExistence type="predicted"/>
<organism evidence="2 3">
    <name type="scientific">Agromyces intestinalis</name>
    <dbReference type="NCBI Taxonomy" id="2592652"/>
    <lineage>
        <taxon>Bacteria</taxon>
        <taxon>Bacillati</taxon>
        <taxon>Actinomycetota</taxon>
        <taxon>Actinomycetes</taxon>
        <taxon>Micrococcales</taxon>
        <taxon>Microbacteriaceae</taxon>
        <taxon>Agromyces</taxon>
    </lineage>
</organism>